<proteinExistence type="predicted"/>
<organism evidence="1">
    <name type="scientific">Arundo donax</name>
    <name type="common">Giant reed</name>
    <name type="synonym">Donax arundinaceus</name>
    <dbReference type="NCBI Taxonomy" id="35708"/>
    <lineage>
        <taxon>Eukaryota</taxon>
        <taxon>Viridiplantae</taxon>
        <taxon>Streptophyta</taxon>
        <taxon>Embryophyta</taxon>
        <taxon>Tracheophyta</taxon>
        <taxon>Spermatophyta</taxon>
        <taxon>Magnoliopsida</taxon>
        <taxon>Liliopsida</taxon>
        <taxon>Poales</taxon>
        <taxon>Poaceae</taxon>
        <taxon>PACMAD clade</taxon>
        <taxon>Arundinoideae</taxon>
        <taxon>Arundineae</taxon>
        <taxon>Arundo</taxon>
    </lineage>
</organism>
<dbReference type="EMBL" id="GBRH01177294">
    <property type="protein sequence ID" value="JAE20602.1"/>
    <property type="molecule type" value="Transcribed_RNA"/>
</dbReference>
<reference evidence="1" key="2">
    <citation type="journal article" date="2015" name="Data Brief">
        <title>Shoot transcriptome of the giant reed, Arundo donax.</title>
        <authorList>
            <person name="Barrero R.A."/>
            <person name="Guerrero F.D."/>
            <person name="Moolhuijzen P."/>
            <person name="Goolsby J.A."/>
            <person name="Tidwell J."/>
            <person name="Bellgard S.E."/>
            <person name="Bellgard M.I."/>
        </authorList>
    </citation>
    <scope>NUCLEOTIDE SEQUENCE</scope>
    <source>
        <tissue evidence="1">Shoot tissue taken approximately 20 cm above the soil surface</tissue>
    </source>
</reference>
<dbReference type="AlphaFoldDB" id="A0A0A9G820"/>
<protein>
    <submittedName>
        <fullName evidence="1">Uncharacterized protein</fullName>
    </submittedName>
</protein>
<accession>A0A0A9G820</accession>
<name>A0A0A9G820_ARUDO</name>
<sequence>MSQSIVPFLVQQKGLNNSPRLVNTRATIGMPESNSLSQHKFQVPSACLVHDEAL</sequence>
<evidence type="ECO:0000313" key="1">
    <source>
        <dbReference type="EMBL" id="JAE20602.1"/>
    </source>
</evidence>
<reference evidence="1" key="1">
    <citation type="submission" date="2014-09" db="EMBL/GenBank/DDBJ databases">
        <authorList>
            <person name="Magalhaes I.L.F."/>
            <person name="Oliveira U."/>
            <person name="Santos F.R."/>
            <person name="Vidigal T.H.D.A."/>
            <person name="Brescovit A.D."/>
            <person name="Santos A.J."/>
        </authorList>
    </citation>
    <scope>NUCLEOTIDE SEQUENCE</scope>
    <source>
        <tissue evidence="1">Shoot tissue taken approximately 20 cm above the soil surface</tissue>
    </source>
</reference>